<dbReference type="Proteomes" id="UP001153069">
    <property type="component" value="Unassembled WGS sequence"/>
</dbReference>
<evidence type="ECO:0000256" key="2">
    <source>
        <dbReference type="SAM" id="SignalP"/>
    </source>
</evidence>
<keyword evidence="4" id="KW-1185">Reference proteome</keyword>
<accession>A0A9N8DEX3</accession>
<feature type="signal peptide" evidence="2">
    <location>
        <begin position="1"/>
        <end position="24"/>
    </location>
</feature>
<evidence type="ECO:0000256" key="1">
    <source>
        <dbReference type="SAM" id="MobiDB-lite"/>
    </source>
</evidence>
<comment type="caution">
    <text evidence="3">The sequence shown here is derived from an EMBL/GenBank/DDBJ whole genome shotgun (WGS) entry which is preliminary data.</text>
</comment>
<reference evidence="3" key="1">
    <citation type="submission" date="2020-06" db="EMBL/GenBank/DDBJ databases">
        <authorList>
            <consortium name="Plant Systems Biology data submission"/>
        </authorList>
    </citation>
    <scope>NUCLEOTIDE SEQUENCE</scope>
    <source>
        <strain evidence="3">D6</strain>
    </source>
</reference>
<dbReference type="AlphaFoldDB" id="A0A9N8DEX3"/>
<organism evidence="3 4">
    <name type="scientific">Seminavis robusta</name>
    <dbReference type="NCBI Taxonomy" id="568900"/>
    <lineage>
        <taxon>Eukaryota</taxon>
        <taxon>Sar</taxon>
        <taxon>Stramenopiles</taxon>
        <taxon>Ochrophyta</taxon>
        <taxon>Bacillariophyta</taxon>
        <taxon>Bacillariophyceae</taxon>
        <taxon>Bacillariophycidae</taxon>
        <taxon>Naviculales</taxon>
        <taxon>Naviculaceae</taxon>
        <taxon>Seminavis</taxon>
    </lineage>
</organism>
<feature type="compositionally biased region" description="Polar residues" evidence="1">
    <location>
        <begin position="63"/>
        <end position="75"/>
    </location>
</feature>
<sequence>MMMFLLRSVYALPITFLLLIVVAGQVTPLAAKPNSNKINGGSNNNNERTLVEWSWKWGGPGQHGTSDRNSPWGVSNNNNAKKKKKNNPLTIVKSVSTKIVQDPGVVTAVVLVIFEKLCQQPGVMGTAAVTVGRFFEGATSWPGVALTLLFLFHEVDDDGRTRRLNRWIGGSMFVYFFRCLQKTPDRLWGSMVQGAVGIALAIQLIDRIVPSKK</sequence>
<proteinExistence type="predicted"/>
<dbReference type="EMBL" id="CAICTM010000038">
    <property type="protein sequence ID" value="CAB9498439.1"/>
    <property type="molecule type" value="Genomic_DNA"/>
</dbReference>
<gene>
    <name evidence="3" type="ORF">SEMRO_38_G023700.1</name>
</gene>
<protein>
    <submittedName>
        <fullName evidence="3">Uncharacterized protein</fullName>
    </submittedName>
</protein>
<keyword evidence="2" id="KW-0732">Signal</keyword>
<evidence type="ECO:0000313" key="3">
    <source>
        <dbReference type="EMBL" id="CAB9498439.1"/>
    </source>
</evidence>
<feature type="region of interest" description="Disordered" evidence="1">
    <location>
        <begin position="60"/>
        <end position="85"/>
    </location>
</feature>
<name>A0A9N8DEX3_9STRA</name>
<feature type="chain" id="PRO_5040278433" evidence="2">
    <location>
        <begin position="25"/>
        <end position="213"/>
    </location>
</feature>
<evidence type="ECO:0000313" key="4">
    <source>
        <dbReference type="Proteomes" id="UP001153069"/>
    </source>
</evidence>